<keyword evidence="4 5" id="KW-0378">Hydrolase</keyword>
<gene>
    <name evidence="5" type="primary">vapC</name>
    <name evidence="7" type="ORF">NFI88_15175</name>
</gene>
<organism evidence="7 8">
    <name type="scientific">Rhizosaccharibacter radicis</name>
    <dbReference type="NCBI Taxonomy" id="2782605"/>
    <lineage>
        <taxon>Bacteria</taxon>
        <taxon>Pseudomonadati</taxon>
        <taxon>Pseudomonadota</taxon>
        <taxon>Alphaproteobacteria</taxon>
        <taxon>Acetobacterales</taxon>
        <taxon>Acetobacteraceae</taxon>
        <taxon>Rhizosaccharibacter</taxon>
    </lineage>
</organism>
<evidence type="ECO:0000256" key="1">
    <source>
        <dbReference type="ARBA" id="ARBA00022649"/>
    </source>
</evidence>
<dbReference type="SUPFAM" id="SSF88723">
    <property type="entry name" value="PIN domain-like"/>
    <property type="match status" value="1"/>
</dbReference>
<dbReference type="Gene3D" id="3.40.50.1010">
    <property type="entry name" value="5'-nuclease"/>
    <property type="match status" value="1"/>
</dbReference>
<comment type="similarity">
    <text evidence="5">Belongs to the PINc/VapC protein family.</text>
</comment>
<accession>A0ABT1W0Q2</accession>
<dbReference type="InterPro" id="IPR022907">
    <property type="entry name" value="VapC_family"/>
</dbReference>
<dbReference type="Proteomes" id="UP001524547">
    <property type="component" value="Unassembled WGS sequence"/>
</dbReference>
<dbReference type="RefSeq" id="WP_422920935.1">
    <property type="nucleotide sequence ID" value="NZ_JAMZEJ010000010.1"/>
</dbReference>
<evidence type="ECO:0000259" key="6">
    <source>
        <dbReference type="Pfam" id="PF01850"/>
    </source>
</evidence>
<evidence type="ECO:0000313" key="8">
    <source>
        <dbReference type="Proteomes" id="UP001524547"/>
    </source>
</evidence>
<keyword evidence="1 5" id="KW-1277">Toxin-antitoxin system</keyword>
<comment type="caution">
    <text evidence="7">The sequence shown here is derived from an EMBL/GenBank/DDBJ whole genome shotgun (WGS) entry which is preliminary data.</text>
</comment>
<keyword evidence="5" id="KW-0460">Magnesium</keyword>
<dbReference type="EMBL" id="JAMZEJ010000010">
    <property type="protein sequence ID" value="MCQ8242176.1"/>
    <property type="molecule type" value="Genomic_DNA"/>
</dbReference>
<evidence type="ECO:0000313" key="7">
    <source>
        <dbReference type="EMBL" id="MCQ8242176.1"/>
    </source>
</evidence>
<evidence type="ECO:0000256" key="3">
    <source>
        <dbReference type="ARBA" id="ARBA00022723"/>
    </source>
</evidence>
<evidence type="ECO:0000256" key="4">
    <source>
        <dbReference type="ARBA" id="ARBA00022801"/>
    </source>
</evidence>
<dbReference type="EC" id="3.1.-.-" evidence="5"/>
<comment type="cofactor">
    <cofactor evidence="5">
        <name>Mg(2+)</name>
        <dbReference type="ChEBI" id="CHEBI:18420"/>
    </cofactor>
</comment>
<proteinExistence type="inferred from homology"/>
<sequence length="136" mass="14269">MIIDTSALVAVLRREEAYDPIFDALVREDSLIPAPVLLEFDRVAVGANNVSDTRAEALVATLLGARASVLAFGAEAARLAVMATEAHGRGNGRGGLLTILDLMVFGCARAEGRPILCTGRDFAAAGAELHPAGRLW</sequence>
<feature type="binding site" evidence="5">
    <location>
        <position position="101"/>
    </location>
    <ligand>
        <name>Mg(2+)</name>
        <dbReference type="ChEBI" id="CHEBI:18420"/>
    </ligand>
</feature>
<evidence type="ECO:0000256" key="2">
    <source>
        <dbReference type="ARBA" id="ARBA00022722"/>
    </source>
</evidence>
<keyword evidence="5" id="KW-0800">Toxin</keyword>
<comment type="function">
    <text evidence="5">Toxic component of a toxin-antitoxin (TA) system. An RNase.</text>
</comment>
<evidence type="ECO:0000256" key="5">
    <source>
        <dbReference type="HAMAP-Rule" id="MF_00265"/>
    </source>
</evidence>
<protein>
    <recommendedName>
        <fullName evidence="5">Ribonuclease VapC</fullName>
        <shortName evidence="5">RNase VapC</shortName>
        <ecNumber evidence="5">3.1.-.-</ecNumber>
    </recommendedName>
    <alternativeName>
        <fullName evidence="5">Toxin VapC</fullName>
    </alternativeName>
</protein>
<dbReference type="InterPro" id="IPR029060">
    <property type="entry name" value="PIN-like_dom_sf"/>
</dbReference>
<feature type="binding site" evidence="5">
    <location>
        <position position="4"/>
    </location>
    <ligand>
        <name>Mg(2+)</name>
        <dbReference type="ChEBI" id="CHEBI:18420"/>
    </ligand>
</feature>
<dbReference type="Pfam" id="PF01850">
    <property type="entry name" value="PIN"/>
    <property type="match status" value="1"/>
</dbReference>
<keyword evidence="3 5" id="KW-0479">Metal-binding</keyword>
<keyword evidence="2 5" id="KW-0540">Nuclease</keyword>
<name>A0ABT1W0Q2_9PROT</name>
<reference evidence="7 8" key="1">
    <citation type="submission" date="2022-06" db="EMBL/GenBank/DDBJ databases">
        <title>Rhizosaccharibacter gen. nov. sp. nov. KSS12, endophytic bacteria isolated from sugarcane.</title>
        <authorList>
            <person name="Pitiwittayakul N."/>
        </authorList>
    </citation>
    <scope>NUCLEOTIDE SEQUENCE [LARGE SCALE GENOMIC DNA]</scope>
    <source>
        <strain evidence="7 8">KSS12</strain>
    </source>
</reference>
<dbReference type="HAMAP" id="MF_00265">
    <property type="entry name" value="VapC_Nob1"/>
    <property type="match status" value="1"/>
</dbReference>
<keyword evidence="8" id="KW-1185">Reference proteome</keyword>
<dbReference type="CDD" id="cd09871">
    <property type="entry name" value="PIN_MtVapC28-VapC30-like"/>
    <property type="match status" value="1"/>
</dbReference>
<dbReference type="InterPro" id="IPR002716">
    <property type="entry name" value="PIN_dom"/>
</dbReference>
<feature type="domain" description="PIN" evidence="6">
    <location>
        <begin position="1"/>
        <end position="125"/>
    </location>
</feature>